<evidence type="ECO:0000313" key="2">
    <source>
        <dbReference type="EMBL" id="KAK5174489.1"/>
    </source>
</evidence>
<feature type="region of interest" description="Disordered" evidence="1">
    <location>
        <begin position="1"/>
        <end position="32"/>
    </location>
</feature>
<dbReference type="RefSeq" id="XP_064663158.1">
    <property type="nucleotide sequence ID" value="XM_064798831.1"/>
</dbReference>
<dbReference type="Proteomes" id="UP001337655">
    <property type="component" value="Unassembled WGS sequence"/>
</dbReference>
<accession>A0AAV9PP23</accession>
<comment type="caution">
    <text evidence="2">The sequence shown here is derived from an EMBL/GenBank/DDBJ whole genome shotgun (WGS) entry which is preliminary data.</text>
</comment>
<dbReference type="AlphaFoldDB" id="A0AAV9PP23"/>
<sequence>MAETTLSPGGDQPDTVGVIDDKPTAVTNSDQPSTTMEIGAHIQPTGKQTPFDLPELFTNVLEFLDPLEIVVAMRINKAANHLIRTTPALQRAMGLHPQPDSSFWIPILGQKMKDYFDRAGISCRTAGPNGPLQEVLLNFHIGIASHNRYGPALLKFPEAATVGSKMMLCQPPKRIMMHLHCYSSSGDCNFLSGFNHDWVGSELGVTFDQVVTTAKTLRQRHATRRLGSTQETQERVDCPRGGTIVIECMVAGQVHDSEVFAKLPKLAPED</sequence>
<keyword evidence="3" id="KW-1185">Reference proteome</keyword>
<evidence type="ECO:0000256" key="1">
    <source>
        <dbReference type="SAM" id="MobiDB-lite"/>
    </source>
</evidence>
<reference evidence="2 3" key="1">
    <citation type="submission" date="2023-08" db="EMBL/GenBank/DDBJ databases">
        <title>Black Yeasts Isolated from many extreme environments.</title>
        <authorList>
            <person name="Coleine C."/>
            <person name="Stajich J.E."/>
            <person name="Selbmann L."/>
        </authorList>
    </citation>
    <scope>NUCLEOTIDE SEQUENCE [LARGE SCALE GENOMIC DNA]</scope>
    <source>
        <strain evidence="2 3">CCFEE 5935</strain>
    </source>
</reference>
<protein>
    <recommendedName>
        <fullName evidence="4">F-box domain-containing protein</fullName>
    </recommendedName>
</protein>
<dbReference type="EMBL" id="JAVRRT010000002">
    <property type="protein sequence ID" value="KAK5174489.1"/>
    <property type="molecule type" value="Genomic_DNA"/>
</dbReference>
<organism evidence="2 3">
    <name type="scientific">Saxophila tyrrhenica</name>
    <dbReference type="NCBI Taxonomy" id="1690608"/>
    <lineage>
        <taxon>Eukaryota</taxon>
        <taxon>Fungi</taxon>
        <taxon>Dikarya</taxon>
        <taxon>Ascomycota</taxon>
        <taxon>Pezizomycotina</taxon>
        <taxon>Dothideomycetes</taxon>
        <taxon>Dothideomycetidae</taxon>
        <taxon>Mycosphaerellales</taxon>
        <taxon>Extremaceae</taxon>
        <taxon>Saxophila</taxon>
    </lineage>
</organism>
<dbReference type="GeneID" id="89922917"/>
<evidence type="ECO:0000313" key="3">
    <source>
        <dbReference type="Proteomes" id="UP001337655"/>
    </source>
</evidence>
<gene>
    <name evidence="2" type="ORF">LTR77_001569</name>
</gene>
<proteinExistence type="predicted"/>
<evidence type="ECO:0008006" key="4">
    <source>
        <dbReference type="Google" id="ProtNLM"/>
    </source>
</evidence>
<name>A0AAV9PP23_9PEZI</name>